<dbReference type="GO" id="GO:0016747">
    <property type="term" value="F:acyltransferase activity, transferring groups other than amino-acyl groups"/>
    <property type="evidence" value="ECO:0007669"/>
    <property type="project" value="InterPro"/>
</dbReference>
<feature type="domain" description="Thiolase N-terminal" evidence="4">
    <location>
        <begin position="4"/>
        <end position="246"/>
    </location>
</feature>
<dbReference type="PROSITE" id="PS00098">
    <property type="entry name" value="THIOLASE_1"/>
    <property type="match status" value="1"/>
</dbReference>
<keyword evidence="3" id="KW-0012">Acyltransferase</keyword>
<comment type="similarity">
    <text evidence="1">Belongs to the thiolase-like superfamily. Thiolase family.</text>
</comment>
<dbReference type="AlphaFoldDB" id="A0A1B0FCH1"/>
<dbReference type="InterPro" id="IPR020615">
    <property type="entry name" value="Thiolase_acyl_enz_int_AS"/>
</dbReference>
<evidence type="ECO:0000313" key="6">
    <source>
        <dbReference type="Proteomes" id="UP000092444"/>
    </source>
</evidence>
<keyword evidence="2" id="KW-0808">Transferase</keyword>
<dbReference type="SUPFAM" id="SSF53901">
    <property type="entry name" value="Thiolase-like"/>
    <property type="match status" value="1"/>
</dbReference>
<evidence type="ECO:0000256" key="1">
    <source>
        <dbReference type="ARBA" id="ARBA00010982"/>
    </source>
</evidence>
<dbReference type="Proteomes" id="UP000092444">
    <property type="component" value="Unassembled WGS sequence"/>
</dbReference>
<dbReference type="CDD" id="cd00751">
    <property type="entry name" value="thiolase"/>
    <property type="match status" value="1"/>
</dbReference>
<evidence type="ECO:0000259" key="4">
    <source>
        <dbReference type="Pfam" id="PF00108"/>
    </source>
</evidence>
<dbReference type="Gene3D" id="3.40.47.10">
    <property type="match status" value="1"/>
</dbReference>
<accession>A0A1B0FCH1</accession>
<reference evidence="5" key="1">
    <citation type="submission" date="2020-05" db="UniProtKB">
        <authorList>
            <consortium name="EnsemblMetazoa"/>
        </authorList>
    </citation>
    <scope>IDENTIFICATION</scope>
    <source>
        <strain evidence="5">Yale</strain>
    </source>
</reference>
<dbReference type="Pfam" id="PF00108">
    <property type="entry name" value="Thiolase_N"/>
    <property type="match status" value="1"/>
</dbReference>
<proteinExistence type="inferred from homology"/>
<dbReference type="InterPro" id="IPR016039">
    <property type="entry name" value="Thiolase-like"/>
</dbReference>
<dbReference type="EnsemblMetazoa" id="GMOY001270-RA">
    <property type="protein sequence ID" value="GMOY001270-PA"/>
    <property type="gene ID" value="GMOY001270"/>
</dbReference>
<sequence>MKDVVIVSGVRLPVGSYGGSLKGFSAIDMGAMVVKEAVNRAGIQPADVDEVIIGQVGQIAENGFVARAISLKAGMPKETTAYSVNRQCGSSLQSIADAVMEIQTGQADVVVAGGAENISQLPYYVKDARWGARMGHKVFEDGVIDILTWPLDGNHNGVTAENVAAKYNVTREEQDEFALENEILPVELKDRKGNVTVFDTDEGPREGQTLEKLAKLRPCFVKGGTVTAGNSSSLNDGAAAVVIMSADKAKELGVTPKLKIVDFAVAGFDAELMGYSPKFS</sequence>
<dbReference type="PANTHER" id="PTHR18919">
    <property type="entry name" value="ACETYL-COA C-ACYLTRANSFERASE"/>
    <property type="match status" value="1"/>
</dbReference>
<protein>
    <recommendedName>
        <fullName evidence="4">Thiolase N-terminal domain-containing protein</fullName>
    </recommendedName>
</protein>
<name>A0A1B0FCH1_GLOMM</name>
<dbReference type="NCBIfam" id="TIGR01930">
    <property type="entry name" value="AcCoA-C-Actrans"/>
    <property type="match status" value="1"/>
</dbReference>
<dbReference type="EMBL" id="CCAG010003914">
    <property type="status" value="NOT_ANNOTATED_CDS"/>
    <property type="molecule type" value="Genomic_DNA"/>
</dbReference>
<dbReference type="VEuPathDB" id="VectorBase:GMOY001270"/>
<dbReference type="PANTHER" id="PTHR18919:SF107">
    <property type="entry name" value="ACETYL-COA ACETYLTRANSFERASE, CYTOSOLIC"/>
    <property type="match status" value="1"/>
</dbReference>
<dbReference type="STRING" id="37546.A0A1B0FCH1"/>
<evidence type="ECO:0000256" key="2">
    <source>
        <dbReference type="ARBA" id="ARBA00022679"/>
    </source>
</evidence>
<organism evidence="5 6">
    <name type="scientific">Glossina morsitans morsitans</name>
    <name type="common">Savannah tsetse fly</name>
    <dbReference type="NCBI Taxonomy" id="37546"/>
    <lineage>
        <taxon>Eukaryota</taxon>
        <taxon>Metazoa</taxon>
        <taxon>Ecdysozoa</taxon>
        <taxon>Arthropoda</taxon>
        <taxon>Hexapoda</taxon>
        <taxon>Insecta</taxon>
        <taxon>Pterygota</taxon>
        <taxon>Neoptera</taxon>
        <taxon>Endopterygota</taxon>
        <taxon>Diptera</taxon>
        <taxon>Brachycera</taxon>
        <taxon>Muscomorpha</taxon>
        <taxon>Hippoboscoidea</taxon>
        <taxon>Glossinidae</taxon>
        <taxon>Glossina</taxon>
    </lineage>
</organism>
<dbReference type="EMBL" id="CCAG010003913">
    <property type="status" value="NOT_ANNOTATED_CDS"/>
    <property type="molecule type" value="Genomic_DNA"/>
</dbReference>
<evidence type="ECO:0000256" key="3">
    <source>
        <dbReference type="ARBA" id="ARBA00023315"/>
    </source>
</evidence>
<dbReference type="PhylomeDB" id="A0A1B0FCH1"/>
<evidence type="ECO:0000313" key="5">
    <source>
        <dbReference type="EnsemblMetazoa" id="GMOY001270-PA"/>
    </source>
</evidence>
<dbReference type="InterPro" id="IPR020616">
    <property type="entry name" value="Thiolase_N"/>
</dbReference>
<dbReference type="InterPro" id="IPR002155">
    <property type="entry name" value="Thiolase"/>
</dbReference>
<keyword evidence="6" id="KW-1185">Reference proteome</keyword>